<dbReference type="AlphaFoldDB" id="A0AAW0B1G8"/>
<sequence length="385" mass="43493">MEPTKKKTKTRAEGEFRPPNKDVVNKLFTNYPGAARRQDLPYDAEREQFALVATHLIGNLELNVAHNGPRCLRCIACGSRCESTGVPGECTACASRKSTKDCTFLLDGEKLSSMGSGLKQWVSMTRPGPLTISPEWFDLNADVNTAADTCFAIQDAFEKARWNLNQKSFKMLHSVLVTRREIQREDFIKRFAGETPEEQEKNMDQVLRIAMTQGLTASSTIKSNRRWQYYPSEVIDEVPIPGFEDAYAFYEAKDRQDQNVPLAFYLIPAEPELSMPTQWVEVQPEDCVDLFHDLKGEDAAEEIPDGSKVRQRLLLDGKGPINLDPNDDDGNVLPYSWEHKSMPGFFKMLYRKGTFFDIPDPPPPEPKRKGKSSGKVKSSSVVHQH</sequence>
<gene>
    <name evidence="2" type="ORF">R3P38DRAFT_2782581</name>
</gene>
<organism evidence="2 3">
    <name type="scientific">Favolaschia claudopus</name>
    <dbReference type="NCBI Taxonomy" id="2862362"/>
    <lineage>
        <taxon>Eukaryota</taxon>
        <taxon>Fungi</taxon>
        <taxon>Dikarya</taxon>
        <taxon>Basidiomycota</taxon>
        <taxon>Agaricomycotina</taxon>
        <taxon>Agaricomycetes</taxon>
        <taxon>Agaricomycetidae</taxon>
        <taxon>Agaricales</taxon>
        <taxon>Marasmiineae</taxon>
        <taxon>Mycenaceae</taxon>
        <taxon>Favolaschia</taxon>
    </lineage>
</organism>
<protein>
    <submittedName>
        <fullName evidence="2">Uncharacterized protein</fullName>
    </submittedName>
</protein>
<evidence type="ECO:0000313" key="2">
    <source>
        <dbReference type="EMBL" id="KAK7019470.1"/>
    </source>
</evidence>
<dbReference type="Proteomes" id="UP001362999">
    <property type="component" value="Unassembled WGS sequence"/>
</dbReference>
<accession>A0AAW0B1G8</accession>
<comment type="caution">
    <text evidence="2">The sequence shown here is derived from an EMBL/GenBank/DDBJ whole genome shotgun (WGS) entry which is preliminary data.</text>
</comment>
<proteinExistence type="predicted"/>
<dbReference type="EMBL" id="JAWWNJ010000043">
    <property type="protein sequence ID" value="KAK7019470.1"/>
    <property type="molecule type" value="Genomic_DNA"/>
</dbReference>
<keyword evidence="3" id="KW-1185">Reference proteome</keyword>
<name>A0AAW0B1G8_9AGAR</name>
<reference evidence="2 3" key="1">
    <citation type="journal article" date="2024" name="J Genomics">
        <title>Draft genome sequencing and assembly of Favolaschia claudopus CIRM-BRFM 2984 isolated from oak limbs.</title>
        <authorList>
            <person name="Navarro D."/>
            <person name="Drula E."/>
            <person name="Chaduli D."/>
            <person name="Cazenave R."/>
            <person name="Ahrendt S."/>
            <person name="Wang J."/>
            <person name="Lipzen A."/>
            <person name="Daum C."/>
            <person name="Barry K."/>
            <person name="Grigoriev I.V."/>
            <person name="Favel A."/>
            <person name="Rosso M.N."/>
            <person name="Martin F."/>
        </authorList>
    </citation>
    <scope>NUCLEOTIDE SEQUENCE [LARGE SCALE GENOMIC DNA]</scope>
    <source>
        <strain evidence="2 3">CIRM-BRFM 2984</strain>
    </source>
</reference>
<feature type="compositionally biased region" description="Low complexity" evidence="1">
    <location>
        <begin position="375"/>
        <end position="385"/>
    </location>
</feature>
<feature type="region of interest" description="Disordered" evidence="1">
    <location>
        <begin position="357"/>
        <end position="385"/>
    </location>
</feature>
<evidence type="ECO:0000256" key="1">
    <source>
        <dbReference type="SAM" id="MobiDB-lite"/>
    </source>
</evidence>
<evidence type="ECO:0000313" key="3">
    <source>
        <dbReference type="Proteomes" id="UP001362999"/>
    </source>
</evidence>